<dbReference type="Proteomes" id="UP000218231">
    <property type="component" value="Unassembled WGS sequence"/>
</dbReference>
<keyword evidence="6" id="KW-0303">Gap junction</keyword>
<dbReference type="Pfam" id="PF00876">
    <property type="entry name" value="Innexin"/>
    <property type="match status" value="1"/>
</dbReference>
<dbReference type="AlphaFoldDB" id="A0A2A2KNQ9"/>
<name>A0A2A2KNQ9_9BILA</name>
<organism evidence="13 14">
    <name type="scientific">Diploscapter pachys</name>
    <dbReference type="NCBI Taxonomy" id="2018661"/>
    <lineage>
        <taxon>Eukaryota</taxon>
        <taxon>Metazoa</taxon>
        <taxon>Ecdysozoa</taxon>
        <taxon>Nematoda</taxon>
        <taxon>Chromadorea</taxon>
        <taxon>Rhabditida</taxon>
        <taxon>Rhabditina</taxon>
        <taxon>Rhabditomorpha</taxon>
        <taxon>Rhabditoidea</taxon>
        <taxon>Rhabditidae</taxon>
        <taxon>Diploscapter</taxon>
    </lineage>
</organism>
<evidence type="ECO:0000256" key="4">
    <source>
        <dbReference type="ARBA" id="ARBA00022475"/>
    </source>
</evidence>
<dbReference type="GO" id="GO:0034220">
    <property type="term" value="P:monoatomic ion transmembrane transport"/>
    <property type="evidence" value="ECO:0007669"/>
    <property type="project" value="UniProtKB-KW"/>
</dbReference>
<dbReference type="GO" id="GO:0005886">
    <property type="term" value="C:plasma membrane"/>
    <property type="evidence" value="ECO:0007669"/>
    <property type="project" value="UniProtKB-SubCell"/>
</dbReference>
<evidence type="ECO:0000256" key="10">
    <source>
        <dbReference type="ARBA" id="ARBA00023136"/>
    </source>
</evidence>
<comment type="function">
    <text evidence="12">Structural component of the gap junctions.</text>
</comment>
<evidence type="ECO:0000256" key="1">
    <source>
        <dbReference type="ARBA" id="ARBA00004610"/>
    </source>
</evidence>
<comment type="subcellular location">
    <subcellularLocation>
        <location evidence="1">Cell junction</location>
        <location evidence="1">Gap junction</location>
    </subcellularLocation>
    <subcellularLocation>
        <location evidence="2 12">Cell membrane</location>
        <topology evidence="2 12">Multi-pass membrane protein</topology>
    </subcellularLocation>
</comment>
<protein>
    <recommendedName>
        <fullName evidence="12">Innexin</fullName>
    </recommendedName>
</protein>
<evidence type="ECO:0000256" key="3">
    <source>
        <dbReference type="ARBA" id="ARBA00022448"/>
    </source>
</evidence>
<comment type="caution">
    <text evidence="13">The sequence shown here is derived from an EMBL/GenBank/DDBJ whole genome shotgun (WGS) entry which is preliminary data.</text>
</comment>
<keyword evidence="10" id="KW-0472">Membrane</keyword>
<dbReference type="PANTHER" id="PTHR11893">
    <property type="entry name" value="INNEXIN"/>
    <property type="match status" value="1"/>
</dbReference>
<evidence type="ECO:0000256" key="2">
    <source>
        <dbReference type="ARBA" id="ARBA00004651"/>
    </source>
</evidence>
<dbReference type="EMBL" id="LIAE01008076">
    <property type="protein sequence ID" value="PAV75520.1"/>
    <property type="molecule type" value="Genomic_DNA"/>
</dbReference>
<dbReference type="PRINTS" id="PR01262">
    <property type="entry name" value="INNEXIN"/>
</dbReference>
<evidence type="ECO:0000256" key="11">
    <source>
        <dbReference type="ARBA" id="ARBA00023303"/>
    </source>
</evidence>
<dbReference type="STRING" id="2018661.A0A2A2KNQ9"/>
<keyword evidence="9 12" id="KW-0406">Ion transport</keyword>
<keyword evidence="3 12" id="KW-0813">Transport</keyword>
<evidence type="ECO:0000256" key="7">
    <source>
        <dbReference type="ARBA" id="ARBA00022949"/>
    </source>
</evidence>
<keyword evidence="7" id="KW-0965">Cell junction</keyword>
<comment type="similarity">
    <text evidence="12">Belongs to the pannexin family.</text>
</comment>
<keyword evidence="8" id="KW-1133">Transmembrane helix</keyword>
<keyword evidence="11 12" id="KW-0407">Ion channel</keyword>
<dbReference type="GO" id="GO:0005243">
    <property type="term" value="F:gap junction channel activity"/>
    <property type="evidence" value="ECO:0007669"/>
    <property type="project" value="TreeGrafter"/>
</dbReference>
<keyword evidence="14" id="KW-1185">Reference proteome</keyword>
<dbReference type="PANTHER" id="PTHR11893:SF36">
    <property type="entry name" value="INNEXIN-5"/>
    <property type="match status" value="1"/>
</dbReference>
<dbReference type="OrthoDB" id="5867527at2759"/>
<evidence type="ECO:0000256" key="5">
    <source>
        <dbReference type="ARBA" id="ARBA00022692"/>
    </source>
</evidence>
<evidence type="ECO:0000256" key="12">
    <source>
        <dbReference type="RuleBase" id="RU010713"/>
    </source>
</evidence>
<accession>A0A2A2KNQ9</accession>
<dbReference type="PROSITE" id="PS51013">
    <property type="entry name" value="PANNEXIN"/>
    <property type="match status" value="1"/>
</dbReference>
<reference evidence="13 14" key="1">
    <citation type="journal article" date="2017" name="Curr. Biol.">
        <title>Genome architecture and evolution of a unichromosomal asexual nematode.</title>
        <authorList>
            <person name="Fradin H."/>
            <person name="Zegar C."/>
            <person name="Gutwein M."/>
            <person name="Lucas J."/>
            <person name="Kovtun M."/>
            <person name="Corcoran D."/>
            <person name="Baugh L.R."/>
            <person name="Kiontke K."/>
            <person name="Gunsalus K."/>
            <person name="Fitch D.H."/>
            <person name="Piano F."/>
        </authorList>
    </citation>
    <scope>NUCLEOTIDE SEQUENCE [LARGE SCALE GENOMIC DNA]</scope>
    <source>
        <strain evidence="13">PF1309</strain>
    </source>
</reference>
<keyword evidence="5" id="KW-0812">Transmembrane</keyword>
<dbReference type="GO" id="GO:0005921">
    <property type="term" value="C:gap junction"/>
    <property type="evidence" value="ECO:0007669"/>
    <property type="project" value="UniProtKB-SubCell"/>
</dbReference>
<evidence type="ECO:0000256" key="6">
    <source>
        <dbReference type="ARBA" id="ARBA00022868"/>
    </source>
</evidence>
<evidence type="ECO:0000256" key="9">
    <source>
        <dbReference type="ARBA" id="ARBA00023065"/>
    </source>
</evidence>
<proteinExistence type="inferred from homology"/>
<keyword evidence="4" id="KW-1003">Cell membrane</keyword>
<dbReference type="InterPro" id="IPR000990">
    <property type="entry name" value="Innexin"/>
</dbReference>
<evidence type="ECO:0000313" key="14">
    <source>
        <dbReference type="Proteomes" id="UP000218231"/>
    </source>
</evidence>
<evidence type="ECO:0000313" key="13">
    <source>
        <dbReference type="EMBL" id="PAV75520.1"/>
    </source>
</evidence>
<evidence type="ECO:0000256" key="8">
    <source>
        <dbReference type="ARBA" id="ARBA00022989"/>
    </source>
</evidence>
<sequence length="259" mass="29342">MIGAIVPYLTRIRRSYQSNDLVDRLNYHYTAFMIALGAVTLAASQYVGKPIQCWVPPQFTGSWEKYTESYCFIKGSYFVPDDEHPDQDFIKRDEAVIGYYQWIPLVLAFQAFCFYLPCVIWQGLNSASGINVKDVLENSAKIKKNVTTRERESQVTKAADHLQEALELQRELKAGKLCRYLRCLQAATDSPADEVRISAFVRHFLTGDGVFLLRLVQVNGGDILTGEIIAALYEKYTKRFDKEFAPESPTSSVAATLPR</sequence>
<gene>
    <name evidence="12" type="primary">inx</name>
    <name evidence="13" type="ORF">WR25_13607</name>
</gene>